<evidence type="ECO:0000256" key="4">
    <source>
        <dbReference type="ARBA" id="ARBA00022806"/>
    </source>
</evidence>
<dbReference type="GO" id="GO:0005524">
    <property type="term" value="F:ATP binding"/>
    <property type="evidence" value="ECO:0007669"/>
    <property type="project" value="UniProtKB-KW"/>
</dbReference>
<dbReference type="Pfam" id="PF00270">
    <property type="entry name" value="DEAD"/>
    <property type="match status" value="1"/>
</dbReference>
<dbReference type="PANTHER" id="PTHR47962">
    <property type="entry name" value="ATP-DEPENDENT HELICASE LHR-RELATED-RELATED"/>
    <property type="match status" value="1"/>
</dbReference>
<evidence type="ECO:0000256" key="1">
    <source>
        <dbReference type="ARBA" id="ARBA00022741"/>
    </source>
</evidence>
<protein>
    <recommendedName>
        <fullName evidence="14">ATP-dependent DNA helicase</fullName>
    </recommendedName>
</protein>
<dbReference type="RefSeq" id="WP_020440605.1">
    <property type="nucleotide sequence ID" value="NC_021663.1"/>
</dbReference>
<evidence type="ECO:0000256" key="2">
    <source>
        <dbReference type="ARBA" id="ARBA00022763"/>
    </source>
</evidence>
<dbReference type="GO" id="GO:0006281">
    <property type="term" value="P:DNA repair"/>
    <property type="evidence" value="ECO:0007669"/>
    <property type="project" value="UniProtKB-KW"/>
</dbReference>
<reference evidence="12 13" key="1">
    <citation type="submission" date="2012-06" db="EMBL/GenBank/DDBJ databases">
        <title>Complete genome sequence of Corynebacterium terpenotabidum Y-11 (=DSM 44721).</title>
        <authorList>
            <person name="Ruckert C."/>
            <person name="Albersmeier A."/>
            <person name="Al-Dilaimi A."/>
            <person name="Szczepanowski R."/>
            <person name="Kalinowski J."/>
        </authorList>
    </citation>
    <scope>NUCLEOTIDE SEQUENCE [LARGE SCALE GENOMIC DNA]</scope>
    <source>
        <strain evidence="12 13">Y-11</strain>
    </source>
</reference>
<dbReference type="Pfam" id="PF00271">
    <property type="entry name" value="Helicase_C"/>
    <property type="match status" value="1"/>
</dbReference>
<accession>S4XCB7</accession>
<evidence type="ECO:0000256" key="8">
    <source>
        <dbReference type="ARBA" id="ARBA00023235"/>
    </source>
</evidence>
<keyword evidence="3" id="KW-0378">Hydrolase</keyword>
<gene>
    <name evidence="12" type="ORF">A606_02940</name>
</gene>
<feature type="region of interest" description="Disordered" evidence="9">
    <location>
        <begin position="306"/>
        <end position="325"/>
    </location>
</feature>
<dbReference type="GO" id="GO:0003677">
    <property type="term" value="F:DNA binding"/>
    <property type="evidence" value="ECO:0007669"/>
    <property type="project" value="UniProtKB-KW"/>
</dbReference>
<evidence type="ECO:0008006" key="14">
    <source>
        <dbReference type="Google" id="ProtNLM"/>
    </source>
</evidence>
<feature type="region of interest" description="Disordered" evidence="9">
    <location>
        <begin position="1327"/>
        <end position="1355"/>
    </location>
</feature>
<dbReference type="Pfam" id="PF23234">
    <property type="entry name" value="WHD_4th_Lhr"/>
    <property type="match status" value="1"/>
</dbReference>
<evidence type="ECO:0000313" key="13">
    <source>
        <dbReference type="Proteomes" id="UP000014809"/>
    </source>
</evidence>
<dbReference type="OrthoDB" id="9815222at2"/>
<dbReference type="SUPFAM" id="SSF52540">
    <property type="entry name" value="P-loop containing nucleoside triphosphate hydrolases"/>
    <property type="match status" value="1"/>
</dbReference>
<keyword evidence="6" id="KW-0238">DNA-binding</keyword>
<keyword evidence="4" id="KW-0347">Helicase</keyword>
<dbReference type="PATRIC" id="fig|1200352.3.peg.590"/>
<evidence type="ECO:0000256" key="6">
    <source>
        <dbReference type="ARBA" id="ARBA00023125"/>
    </source>
</evidence>
<dbReference type="HOGENOM" id="CLU_002025_3_1_11"/>
<sequence>MTEDPRRDPLDRFSTPAAQWFREVFAEPTVVQSQAWDAISRGDHALVVAPTGSGKTLAAFLWALSRLTSEGLLQERRTGTKVLYISPLKALGVDVERNLRVPLAGIARTAAATGTDIAPVTVGVRSGDTPQAERAKLLRTPPDVLITTPESLYLMLTSKAAGTLVDVDTVIIDEVHAVAGTKRGAHLALSLERLDELVTDHGGVVQRIGLSATVNPVDTVASFLGGDRPVTVVNPPAHKLWDVTVCSVVPDFRDPPELATVGVADDEPLDAVDAVDAVGNAAAGAVDEALVGPSLIGEGVGGITDAGSGRRNASGVDRESALPQQKSVWPHVQRAVYRQIMDNRSTLVFVNARRTAERLTGALNELWAEEHDPESLAAPTRRDPAQLMAQSGTVAAAPQVIARAHHGSVSKEERADIEQQLKEGALRCVVATSSLELGIDMGLVDRVIQIGAPPSVSSAVQRAGRAGHSVGAVSHATVYPLHRADAEVATVIVDRMLAGDLEPLHVVTNALDVLAQQTVARAVQASFDVEDWFRTVRRAHPYAALPREAFDGVIELVSGRYPSTDFAELRPRVVYDATAGTLVARPGTRRVAVTSGGTIPDRGLFGVYLPADGDNAGGRRVGELDEEMVYESRVGDVFTLGASSWRINEITRDQVIVTPAAGHTGRLPFWVGDAEGRPAELAPVIGASRRSWGTGGHGDLRAASFLDENTRANLDMFYTEQREATQVIPDEKTLLIERFHDEVGDWRVVVHTPWGRSVNAPWALAIGAALSRRSGIDAMAVAGDDGIVLRLPYTEDPPGVELLTGGADASGGDAAPVVAEVTDAVGSSALFAGRFRECAARALLLPRRNPGKRQPLWQQRQRASQLLDVARPHPEFPVMVETMRECLRDVYDLPALEKIVGAVGSRRMRVAEITTETPSAFAESLLFSYTGAFLYEGDSAERAAALSVDPALLAAVLGQRGEGLELDEAVVAEIVAGLQWLASGRQARSAEQVVDMLRALGPLAVDEVTRRVDPAVPGGVESVCDEVRAMIPRRICEVKVGGVLRWAVVEDAPLLRDGLGIPVPPGVGAPLETVPDAVDQLLLRWARTHGPFTAAEVATEFGLGAATADALAKRWVSGRRLESLGETYVDTGVLRRLRAATLAKARGALEPVSRQTYASFLQSWHGLGEGEREDLASVIEQLAGVALPASAWETVVLPARIPGYVPADLDDLMASGEVVVVGAGAASPTDPLVMLLPADLAPLLVTAPESTDVPLGQVAQLIRDRVAGGGAFLAAEIGRALGEAEDSPDSPSHDAVDAAIRELFDAGVLMPDSFAAVRARLAGTGITDATGHRGGASSKGAHKAPRRGRGRGSTARLRMGRTTFAQTVRSEEVRSRRAAMNAHAGVPGRWSLVPAPGGAAADRAIARGEAWLDRYAVVTRGSVMAEHTEGGFAAAYRMLTAWEDNGTVLRGYVVDGLGGAQFASREVIDRLREIEEDAAADPGVPVVLAASDPANPFGAAVPWPEVYGAGGDSPGGAGRPTRGAGALVVVQDGRLLAHLTRGGRSVLLFSRPTMADEDGPGATDPADVQAVVTVLSSLISVGRLSPVTVEKVNGTEVMSLGAGTRAWTEAGARFTPKGLVVR</sequence>
<keyword evidence="8" id="KW-0413">Isomerase</keyword>
<dbReference type="InterPro" id="IPR013701">
    <property type="entry name" value="Lhr-like_DEAD/DEAH_assoc"/>
</dbReference>
<dbReference type="Pfam" id="PF19306">
    <property type="entry name" value="WHD_Lhr"/>
    <property type="match status" value="1"/>
</dbReference>
<organism evidence="12 13">
    <name type="scientific">Corynebacterium terpenotabidum Y-11</name>
    <dbReference type="NCBI Taxonomy" id="1200352"/>
    <lineage>
        <taxon>Bacteria</taxon>
        <taxon>Bacillati</taxon>
        <taxon>Actinomycetota</taxon>
        <taxon>Actinomycetes</taxon>
        <taxon>Mycobacteriales</taxon>
        <taxon>Corynebacteriaceae</taxon>
        <taxon>Corynebacterium</taxon>
    </lineage>
</organism>
<dbReference type="Pfam" id="PF23235">
    <property type="entry name" value="WHD_3rd_Lhr"/>
    <property type="match status" value="1"/>
</dbReference>
<dbReference type="STRING" id="1200352.A606_02940"/>
<keyword evidence="2" id="KW-0227">DNA damage</keyword>
<proteinExistence type="predicted"/>
<dbReference type="InterPro" id="IPR027417">
    <property type="entry name" value="P-loop_NTPase"/>
</dbReference>
<dbReference type="Pfam" id="PF08494">
    <property type="entry name" value="DEAD_assoc"/>
    <property type="match status" value="1"/>
</dbReference>
<feature type="domain" description="Helicase C-terminal" evidence="11">
    <location>
        <begin position="336"/>
        <end position="512"/>
    </location>
</feature>
<dbReference type="KEGG" id="cter:A606_02940"/>
<dbReference type="InterPro" id="IPR014001">
    <property type="entry name" value="Helicase_ATP-bd"/>
</dbReference>
<dbReference type="EMBL" id="CP003696">
    <property type="protein sequence ID" value="AGP30241.1"/>
    <property type="molecule type" value="Genomic_DNA"/>
</dbReference>
<dbReference type="Gene3D" id="3.40.50.300">
    <property type="entry name" value="P-loop containing nucleotide triphosphate hydrolases"/>
    <property type="match status" value="2"/>
</dbReference>
<keyword evidence="5" id="KW-0067">ATP-binding</keyword>
<keyword evidence="7" id="KW-0234">DNA repair</keyword>
<dbReference type="Pfam" id="PF23236">
    <property type="entry name" value="WHD_2nd_Lhr"/>
    <property type="match status" value="1"/>
</dbReference>
<evidence type="ECO:0000259" key="11">
    <source>
        <dbReference type="PROSITE" id="PS51194"/>
    </source>
</evidence>
<dbReference type="PROSITE" id="PS51194">
    <property type="entry name" value="HELICASE_CTER"/>
    <property type="match status" value="1"/>
</dbReference>
<keyword evidence="13" id="KW-1185">Reference proteome</keyword>
<dbReference type="PROSITE" id="PS51192">
    <property type="entry name" value="HELICASE_ATP_BIND_1"/>
    <property type="match status" value="1"/>
</dbReference>
<dbReference type="Proteomes" id="UP000014809">
    <property type="component" value="Chromosome"/>
</dbReference>
<dbReference type="InterPro" id="IPR055368">
    <property type="entry name" value="WH3_Lhr"/>
</dbReference>
<feature type="domain" description="Helicase ATP-binding" evidence="10">
    <location>
        <begin position="36"/>
        <end position="232"/>
    </location>
</feature>
<evidence type="ECO:0000256" key="3">
    <source>
        <dbReference type="ARBA" id="ARBA00022801"/>
    </source>
</evidence>
<dbReference type="GO" id="GO:0016887">
    <property type="term" value="F:ATP hydrolysis activity"/>
    <property type="evidence" value="ECO:0007669"/>
    <property type="project" value="TreeGrafter"/>
</dbReference>
<evidence type="ECO:0000256" key="9">
    <source>
        <dbReference type="SAM" id="MobiDB-lite"/>
    </source>
</evidence>
<name>S4XCB7_9CORY</name>
<dbReference type="InterPro" id="IPR052511">
    <property type="entry name" value="ATP-dep_Helicase"/>
</dbReference>
<dbReference type="InterPro" id="IPR055369">
    <property type="entry name" value="WH2_Lhr"/>
</dbReference>
<dbReference type="PANTHER" id="PTHR47962:SF5">
    <property type="entry name" value="ATP-DEPENDENT HELICASE LHR-RELATED"/>
    <property type="match status" value="1"/>
</dbReference>
<dbReference type="eggNOG" id="COG1201">
    <property type="taxonomic scope" value="Bacteria"/>
</dbReference>
<dbReference type="SMART" id="SM00487">
    <property type="entry name" value="DEXDc"/>
    <property type="match status" value="1"/>
</dbReference>
<evidence type="ECO:0000256" key="5">
    <source>
        <dbReference type="ARBA" id="ARBA00022840"/>
    </source>
</evidence>
<evidence type="ECO:0000313" key="12">
    <source>
        <dbReference type="EMBL" id="AGP30241.1"/>
    </source>
</evidence>
<dbReference type="SMART" id="SM00490">
    <property type="entry name" value="HELICc"/>
    <property type="match status" value="1"/>
</dbReference>
<dbReference type="InterPro" id="IPR011545">
    <property type="entry name" value="DEAD/DEAH_box_helicase_dom"/>
</dbReference>
<evidence type="ECO:0000256" key="7">
    <source>
        <dbReference type="ARBA" id="ARBA00023204"/>
    </source>
</evidence>
<feature type="compositionally biased region" description="Basic residues" evidence="9">
    <location>
        <begin position="1340"/>
        <end position="1350"/>
    </location>
</feature>
<dbReference type="CDD" id="cd17922">
    <property type="entry name" value="DEXHc_LHR-like"/>
    <property type="match status" value="1"/>
</dbReference>
<dbReference type="InterPro" id="IPR055367">
    <property type="entry name" value="WH4_Lhr"/>
</dbReference>
<dbReference type="InterPro" id="IPR045628">
    <property type="entry name" value="Lhr_WH_dom"/>
</dbReference>
<keyword evidence="1" id="KW-0547">Nucleotide-binding</keyword>
<evidence type="ECO:0000259" key="10">
    <source>
        <dbReference type="PROSITE" id="PS51192"/>
    </source>
</evidence>
<dbReference type="InterPro" id="IPR001650">
    <property type="entry name" value="Helicase_C-like"/>
</dbReference>
<dbReference type="GO" id="GO:0004386">
    <property type="term" value="F:helicase activity"/>
    <property type="evidence" value="ECO:0007669"/>
    <property type="project" value="UniProtKB-KW"/>
</dbReference>